<gene>
    <name evidence="2" type="ORF">Clacol_002995</name>
</gene>
<name>A0AAV5A289_9AGAM</name>
<comment type="caution">
    <text evidence="2">The sequence shown here is derived from an EMBL/GenBank/DDBJ whole genome shotgun (WGS) entry which is preliminary data.</text>
</comment>
<evidence type="ECO:0000259" key="1">
    <source>
        <dbReference type="Pfam" id="PF12417"/>
    </source>
</evidence>
<feature type="domain" description="DUF3669" evidence="1">
    <location>
        <begin position="239"/>
        <end position="296"/>
    </location>
</feature>
<dbReference type="InterPro" id="IPR022137">
    <property type="entry name" value="Znf_prot_DUF3669"/>
</dbReference>
<proteinExistence type="predicted"/>
<keyword evidence="3" id="KW-1185">Reference proteome</keyword>
<evidence type="ECO:0000313" key="2">
    <source>
        <dbReference type="EMBL" id="GJJ08776.1"/>
    </source>
</evidence>
<evidence type="ECO:0000313" key="3">
    <source>
        <dbReference type="Proteomes" id="UP001050691"/>
    </source>
</evidence>
<dbReference type="Pfam" id="PF12417">
    <property type="entry name" value="DUF3669"/>
    <property type="match status" value="1"/>
</dbReference>
<accession>A0AAV5A289</accession>
<organism evidence="2 3">
    <name type="scientific">Clathrus columnatus</name>
    <dbReference type="NCBI Taxonomy" id="1419009"/>
    <lineage>
        <taxon>Eukaryota</taxon>
        <taxon>Fungi</taxon>
        <taxon>Dikarya</taxon>
        <taxon>Basidiomycota</taxon>
        <taxon>Agaricomycotina</taxon>
        <taxon>Agaricomycetes</taxon>
        <taxon>Phallomycetidae</taxon>
        <taxon>Phallales</taxon>
        <taxon>Clathraceae</taxon>
        <taxon>Clathrus</taxon>
    </lineage>
</organism>
<protein>
    <recommendedName>
        <fullName evidence="1">DUF3669 domain-containing protein</fullName>
    </recommendedName>
</protein>
<dbReference type="PANTHER" id="PTHR40780">
    <property type="entry name" value="DUF3669 DOMAIN-CONTAINING PROTEIN"/>
    <property type="match status" value="1"/>
</dbReference>
<reference evidence="2" key="1">
    <citation type="submission" date="2021-10" db="EMBL/GenBank/DDBJ databases">
        <title>De novo Genome Assembly of Clathrus columnatus (Basidiomycota, Fungi) Using Illumina and Nanopore Sequence Data.</title>
        <authorList>
            <person name="Ogiso-Tanaka E."/>
            <person name="Itagaki H."/>
            <person name="Hosoya T."/>
            <person name="Hosaka K."/>
        </authorList>
    </citation>
    <scope>NUCLEOTIDE SEQUENCE</scope>
    <source>
        <strain evidence="2">MO-923</strain>
    </source>
</reference>
<dbReference type="AlphaFoldDB" id="A0AAV5A289"/>
<dbReference type="EMBL" id="BPWL01000003">
    <property type="protein sequence ID" value="GJJ08776.1"/>
    <property type="molecule type" value="Genomic_DNA"/>
</dbReference>
<dbReference type="PANTHER" id="PTHR40780:SF2">
    <property type="entry name" value="DUF3669 DOMAIN-CONTAINING PROTEIN"/>
    <property type="match status" value="1"/>
</dbReference>
<sequence>MLQQSLHEHLSNGSDEAQNENKLRKLGSGTFGTVYFTTATPQVYKKCHRIENSPILAEEYRHLKAIHKALSESGNLIQSPTPLDFHDSNDDEFWDEVKLMFPSSGSTRTGVLSMSRVYPMPSALRARLIDLFCPEDLQDRKASILRRGHHVARLLLGRAEPDNARAAPQRFFRTYNFPLTRMRAEKLGIDTIELSKEMGRMLAQMHMTARNDARDIEIVLGANITSTRTYNKYREPRAWVIDFNQVKDFNFTEEQISLLVDAFFANEAYFPRARTADDLYNVFADAYIDECQKIGEDARKLGKQFIVALEAEQARRDKDK</sequence>
<dbReference type="Proteomes" id="UP001050691">
    <property type="component" value="Unassembled WGS sequence"/>
</dbReference>